<reference evidence="2" key="1">
    <citation type="submission" date="2022-11" db="EMBL/GenBank/DDBJ databases">
        <authorList>
            <person name="Petersen C."/>
        </authorList>
    </citation>
    <scope>NUCLEOTIDE SEQUENCE</scope>
    <source>
        <strain evidence="2">IBT 19713</strain>
    </source>
</reference>
<dbReference type="RefSeq" id="XP_058326054.1">
    <property type="nucleotide sequence ID" value="XM_058479486.1"/>
</dbReference>
<dbReference type="Pfam" id="PF00078">
    <property type="entry name" value="RVT_1"/>
    <property type="match status" value="1"/>
</dbReference>
<dbReference type="CDD" id="cd01647">
    <property type="entry name" value="RT_LTR"/>
    <property type="match status" value="1"/>
</dbReference>
<comment type="caution">
    <text evidence="2">The sequence shown here is derived from an EMBL/GenBank/DDBJ whole genome shotgun (WGS) entry which is preliminary data.</text>
</comment>
<protein>
    <recommendedName>
        <fullName evidence="1">Reverse transcriptase domain-containing protein</fullName>
    </recommendedName>
</protein>
<dbReference type="SUPFAM" id="SSF56672">
    <property type="entry name" value="DNA/RNA polymerases"/>
    <property type="match status" value="1"/>
</dbReference>
<dbReference type="InterPro" id="IPR051320">
    <property type="entry name" value="Viral_Replic_Matur_Polypro"/>
</dbReference>
<evidence type="ECO:0000313" key="2">
    <source>
        <dbReference type="EMBL" id="KAJ5217183.1"/>
    </source>
</evidence>
<dbReference type="GeneID" id="83206790"/>
<accession>A0A9W9NC90</accession>
<name>A0A9W9NC90_9EURO</name>
<dbReference type="Gene3D" id="3.10.10.10">
    <property type="entry name" value="HIV Type 1 Reverse Transcriptase, subunit A, domain 1"/>
    <property type="match status" value="1"/>
</dbReference>
<dbReference type="InterPro" id="IPR043502">
    <property type="entry name" value="DNA/RNA_pol_sf"/>
</dbReference>
<keyword evidence="3" id="KW-1185">Reference proteome</keyword>
<dbReference type="Proteomes" id="UP001150941">
    <property type="component" value="Unassembled WGS sequence"/>
</dbReference>
<dbReference type="AlphaFoldDB" id="A0A9W9NC90"/>
<dbReference type="PANTHER" id="PTHR33064">
    <property type="entry name" value="POL PROTEIN"/>
    <property type="match status" value="1"/>
</dbReference>
<organism evidence="2 3">
    <name type="scientific">Penicillium chermesinum</name>
    <dbReference type="NCBI Taxonomy" id="63820"/>
    <lineage>
        <taxon>Eukaryota</taxon>
        <taxon>Fungi</taxon>
        <taxon>Dikarya</taxon>
        <taxon>Ascomycota</taxon>
        <taxon>Pezizomycotina</taxon>
        <taxon>Eurotiomycetes</taxon>
        <taxon>Eurotiomycetidae</taxon>
        <taxon>Eurotiales</taxon>
        <taxon>Aspergillaceae</taxon>
        <taxon>Penicillium</taxon>
    </lineage>
</organism>
<dbReference type="PANTHER" id="PTHR33064:SF37">
    <property type="entry name" value="RIBONUCLEASE H"/>
    <property type="match status" value="1"/>
</dbReference>
<sequence length="257" mass="29317">MARQGDRAEIDKLFDSLQADGKLKRARVAYTKRISSVCPCRSRGDRPSGAEQAGRQGYLPLPTQADIIAITQGKRYMSVFDAARCFYQWPVHPNDVGQMAVITYRGQEVFQVATMGFCNSVTYVQRAMDNILQEFREWCRVFVDDIVTAPDNLQAHVEHLHLLLQKLQEFNIYLEPTKVFIGFPYITLLGQQVDSLGMTTKVDKLQAITSLKFPRTLKQLETYLGLTGAYRHYIVPLDSEKWILMMVADVDLVYGDH</sequence>
<dbReference type="Gene3D" id="3.30.70.270">
    <property type="match status" value="1"/>
</dbReference>
<dbReference type="InterPro" id="IPR043128">
    <property type="entry name" value="Rev_trsase/Diguanyl_cyclase"/>
</dbReference>
<evidence type="ECO:0000259" key="1">
    <source>
        <dbReference type="Pfam" id="PF00078"/>
    </source>
</evidence>
<reference evidence="2" key="2">
    <citation type="journal article" date="2023" name="IMA Fungus">
        <title>Comparative genomic study of the Penicillium genus elucidates a diverse pangenome and 15 lateral gene transfer events.</title>
        <authorList>
            <person name="Petersen C."/>
            <person name="Sorensen T."/>
            <person name="Nielsen M.R."/>
            <person name="Sondergaard T.E."/>
            <person name="Sorensen J.L."/>
            <person name="Fitzpatrick D.A."/>
            <person name="Frisvad J.C."/>
            <person name="Nielsen K.L."/>
        </authorList>
    </citation>
    <scope>NUCLEOTIDE SEQUENCE</scope>
    <source>
        <strain evidence="2">IBT 19713</strain>
    </source>
</reference>
<feature type="domain" description="Reverse transcriptase" evidence="1">
    <location>
        <begin position="65"/>
        <end position="190"/>
    </location>
</feature>
<dbReference type="InterPro" id="IPR000477">
    <property type="entry name" value="RT_dom"/>
</dbReference>
<dbReference type="OrthoDB" id="4358334at2759"/>
<proteinExistence type="predicted"/>
<evidence type="ECO:0000313" key="3">
    <source>
        <dbReference type="Proteomes" id="UP001150941"/>
    </source>
</evidence>
<gene>
    <name evidence="2" type="ORF">N7468_010191</name>
</gene>
<dbReference type="EMBL" id="JAPQKS010000008">
    <property type="protein sequence ID" value="KAJ5217183.1"/>
    <property type="molecule type" value="Genomic_DNA"/>
</dbReference>